<proteinExistence type="predicted"/>
<dbReference type="SUPFAM" id="SSF48452">
    <property type="entry name" value="TPR-like"/>
    <property type="match status" value="1"/>
</dbReference>
<evidence type="ECO:0000313" key="1">
    <source>
        <dbReference type="EMBL" id="SVC07559.1"/>
    </source>
</evidence>
<dbReference type="AlphaFoldDB" id="A0A382J7F9"/>
<dbReference type="EMBL" id="UINC01072135">
    <property type="protein sequence ID" value="SVC07559.1"/>
    <property type="molecule type" value="Genomic_DNA"/>
</dbReference>
<name>A0A382J7F9_9ZZZZ</name>
<accession>A0A382J7F9</accession>
<organism evidence="1">
    <name type="scientific">marine metagenome</name>
    <dbReference type="NCBI Taxonomy" id="408172"/>
    <lineage>
        <taxon>unclassified sequences</taxon>
        <taxon>metagenomes</taxon>
        <taxon>ecological metagenomes</taxon>
    </lineage>
</organism>
<dbReference type="InterPro" id="IPR019734">
    <property type="entry name" value="TPR_rpt"/>
</dbReference>
<feature type="non-terminal residue" evidence="1">
    <location>
        <position position="1"/>
    </location>
</feature>
<sequence>DNHLFVNFETALRQKLSENRTIGINSSISTEKLIYDLKEYNFNPVIKTSERVGTLSFDIIESYEIKREKQTRKVTLQSCNYMLEKNQCRKSGSGITNEGLQRLNYGLKATITLKDNKGMDILPPQTISKGYSKSSKVVPDKLLLRRKVSDLIATLYARMIIPYKEHIDITLLNGDGIAMEMIENGAYSPALIRLEKVITDKENDNKIPENYYLQGVIAEVQGDFVMALQKYNEALILDKENEIIIDALKRIEKVYKVKKA</sequence>
<reference evidence="1" key="1">
    <citation type="submission" date="2018-05" db="EMBL/GenBank/DDBJ databases">
        <authorList>
            <person name="Lanie J.A."/>
            <person name="Ng W.-L."/>
            <person name="Kazmierczak K.M."/>
            <person name="Andrzejewski T.M."/>
            <person name="Davidsen T.M."/>
            <person name="Wayne K.J."/>
            <person name="Tettelin H."/>
            <person name="Glass J.I."/>
            <person name="Rusch D."/>
            <person name="Podicherti R."/>
            <person name="Tsui H.-C.T."/>
            <person name="Winkler M.E."/>
        </authorList>
    </citation>
    <scope>NUCLEOTIDE SEQUENCE</scope>
</reference>
<dbReference type="PROSITE" id="PS50005">
    <property type="entry name" value="TPR"/>
    <property type="match status" value="1"/>
</dbReference>
<dbReference type="InterPro" id="IPR011990">
    <property type="entry name" value="TPR-like_helical_dom_sf"/>
</dbReference>
<dbReference type="Gene3D" id="1.25.40.10">
    <property type="entry name" value="Tetratricopeptide repeat domain"/>
    <property type="match status" value="1"/>
</dbReference>
<protein>
    <submittedName>
        <fullName evidence="1">Uncharacterized protein</fullName>
    </submittedName>
</protein>
<gene>
    <name evidence="1" type="ORF">METZ01_LOCUS260413</name>
</gene>